<feature type="compositionally biased region" description="Pro residues" evidence="1">
    <location>
        <begin position="108"/>
        <end position="131"/>
    </location>
</feature>
<dbReference type="OrthoDB" id="7285459at2"/>
<protein>
    <submittedName>
        <fullName evidence="2">Uncharacterized protein</fullName>
    </submittedName>
</protein>
<dbReference type="RefSeq" id="WP_127787570.1">
    <property type="nucleotide sequence ID" value="NZ_SACL01000003.1"/>
</dbReference>
<accession>A0A437MH04</accession>
<feature type="compositionally biased region" description="Low complexity" evidence="1">
    <location>
        <begin position="59"/>
        <end position="78"/>
    </location>
</feature>
<feature type="compositionally biased region" description="Pro residues" evidence="1">
    <location>
        <begin position="79"/>
        <end position="99"/>
    </location>
</feature>
<evidence type="ECO:0000256" key="1">
    <source>
        <dbReference type="SAM" id="MobiDB-lite"/>
    </source>
</evidence>
<keyword evidence="3" id="KW-1185">Reference proteome</keyword>
<evidence type="ECO:0000313" key="2">
    <source>
        <dbReference type="EMBL" id="RVT96923.1"/>
    </source>
</evidence>
<name>A0A437MH04_9PROT</name>
<evidence type="ECO:0000313" key="3">
    <source>
        <dbReference type="Proteomes" id="UP000282957"/>
    </source>
</evidence>
<dbReference type="PRINTS" id="PR01217">
    <property type="entry name" value="PRICHEXTENSN"/>
</dbReference>
<comment type="caution">
    <text evidence="2">The sequence shown here is derived from an EMBL/GenBank/DDBJ whole genome shotgun (WGS) entry which is preliminary data.</text>
</comment>
<organism evidence="2 3">
    <name type="scientific">Rhodovarius crocodyli</name>
    <dbReference type="NCBI Taxonomy" id="1979269"/>
    <lineage>
        <taxon>Bacteria</taxon>
        <taxon>Pseudomonadati</taxon>
        <taxon>Pseudomonadota</taxon>
        <taxon>Alphaproteobacteria</taxon>
        <taxon>Acetobacterales</taxon>
        <taxon>Roseomonadaceae</taxon>
        <taxon>Rhodovarius</taxon>
    </lineage>
</organism>
<gene>
    <name evidence="2" type="ORF">EOD42_11005</name>
</gene>
<feature type="region of interest" description="Disordered" evidence="1">
    <location>
        <begin position="53"/>
        <end position="144"/>
    </location>
</feature>
<dbReference type="EMBL" id="SACL01000003">
    <property type="protein sequence ID" value="RVT96923.1"/>
    <property type="molecule type" value="Genomic_DNA"/>
</dbReference>
<dbReference type="Proteomes" id="UP000282957">
    <property type="component" value="Unassembled WGS sequence"/>
</dbReference>
<sequence length="274" mass="27825">MAQDSDVARVAATLNTPGLRYRSFGNEPVRVRPVPPALPPVVEEEPIVPEYQADPVNDLPESNAPLEPELPPLRLEPIAPEPPPMAVEPPPAPVPPTPAPVLMSLEPAPEPPPAPAPVAASAPPPPEPPSAPLFSWPESTPAAPAAPSLLPEVAAGHAAPAAPVPAGGFRLLEAIGMKPDEQAAATTAPQGGTLALLRQAVAEPASPPPEFFKLPPAQPMVAGMQPVGALSGLLPAAAVTVPLSDVMRLVAGGSPPPASPFDAFRAALGAQPQR</sequence>
<reference evidence="2 3" key="1">
    <citation type="submission" date="2019-01" db="EMBL/GenBank/DDBJ databases">
        <authorList>
            <person name="Chen W.-M."/>
        </authorList>
    </citation>
    <scope>NUCLEOTIDE SEQUENCE [LARGE SCALE GENOMIC DNA]</scope>
    <source>
        <strain evidence="2 3">CCP-6</strain>
    </source>
</reference>
<proteinExistence type="predicted"/>
<dbReference type="AlphaFoldDB" id="A0A437MH04"/>
<feature type="region of interest" description="Disordered" evidence="1">
    <location>
        <begin position="19"/>
        <end position="40"/>
    </location>
</feature>